<feature type="chain" id="PRO_5002727101" description="Phospholipase C" evidence="2">
    <location>
        <begin position="19"/>
        <end position="640"/>
    </location>
</feature>
<dbReference type="PANTHER" id="PTHR31956:SF1">
    <property type="entry name" value="NON-SPECIFIC PHOSPHOLIPASE C1"/>
    <property type="match status" value="1"/>
</dbReference>
<dbReference type="OMA" id="EWFEDPY"/>
<proteinExistence type="predicted"/>
<protein>
    <recommendedName>
        <fullName evidence="5">Phospholipase C</fullName>
    </recommendedName>
</protein>
<dbReference type="KEGG" id="mgl:MGL_1067"/>
<keyword evidence="1" id="KW-0378">Hydrolase</keyword>
<dbReference type="SUPFAM" id="SSF53649">
    <property type="entry name" value="Alkaline phosphatase-like"/>
    <property type="match status" value="1"/>
</dbReference>
<dbReference type="Pfam" id="PF04185">
    <property type="entry name" value="Phosphoesterase"/>
    <property type="match status" value="1"/>
</dbReference>
<accession>A8PWC2</accession>
<dbReference type="VEuPathDB" id="FungiDB:MGL_1067"/>
<keyword evidence="4" id="KW-1185">Reference proteome</keyword>
<dbReference type="InterPro" id="IPR007312">
    <property type="entry name" value="Phosphoesterase"/>
</dbReference>
<feature type="signal peptide" evidence="2">
    <location>
        <begin position="1"/>
        <end position="18"/>
    </location>
</feature>
<sequence>MLASLALAIFALGSSAFAADEYSLKDIRHIVLFMQENRAFDHYFGSMAGVRGFQDPNAHISNNTGKDVFHQPVKASALASYSRPKNNETELLPWHLNWQGGDWYNRTQCMVAGSNSWQANHAAWNNGQIDQWVNKNTPYSIGYYRREDVPVHFALAESFIVGDAYYESALASTYPNRAIHLSGSLNANGSVVGGQPDKLGGPVVDNTNTPGCQFSDNGKPYSCRPLTWKTVPEYLQEANITFRAYQDFDNFDEDLLFAWSQYQKSAQEKTDLAKHGMSFPGLHKFFEDAENGNLPEISYIFVPAHLSEHPPYMPQDGAWLHRKVLESLMKSKSWNNTALVVSYDETGGWGDHVLGPLAPRDEPGEWMEDPFHSKLGWQPTGPGFRVPFYIASPFTRKGGVFTEHAAHESQTLFMEEWAKVHGKPFHVKEMNPWRRKHMSNLVNAFDFSKIDSSKPDIPSVPHPHKDPIRDQYNGAFVCQLKYRNKILPEIPYGQQKEEDALKVERGYKPVRGNLSEGRFLRFESDGHALTFQDGNKLTTKKSNDKYDKNALFVLHWQGSNPSENRFQISNRDKSKFVTSDLRLSGNDQAADFAVQDNGNGKGHTIIERQSKKHLSIDSDGNLSLKDDDKPTKFRTFSVSV</sequence>
<dbReference type="GO" id="GO:0042578">
    <property type="term" value="F:phosphoric ester hydrolase activity"/>
    <property type="evidence" value="ECO:0007669"/>
    <property type="project" value="UniProtKB-ARBA"/>
</dbReference>
<reference evidence="3 4" key="1">
    <citation type="journal article" date="2007" name="Proc. Natl. Acad. Sci. U.S.A.">
        <title>Dandruff-associated Malassezia genomes reveal convergent and divergent virulence traits shared with plant and human fungal pathogens.</title>
        <authorList>
            <person name="Xu J."/>
            <person name="Saunders C.W."/>
            <person name="Hu P."/>
            <person name="Grant R.A."/>
            <person name="Boekhout T."/>
            <person name="Kuramae E.E."/>
            <person name="Kronstad J.W."/>
            <person name="Deangelis Y.M."/>
            <person name="Reeder N.L."/>
            <person name="Johnstone K.R."/>
            <person name="Leland M."/>
            <person name="Fieno A.M."/>
            <person name="Begley W.M."/>
            <person name="Sun Y."/>
            <person name="Lacey M.P."/>
            <person name="Chaudhary T."/>
            <person name="Keough T."/>
            <person name="Chu L."/>
            <person name="Sears R."/>
            <person name="Yuan B."/>
            <person name="Dawson T.L.Jr."/>
        </authorList>
    </citation>
    <scope>NUCLEOTIDE SEQUENCE [LARGE SCALE GENOMIC DNA]</scope>
    <source>
        <strain evidence="4">ATCC MYA-4612 / CBS 7966</strain>
    </source>
</reference>
<keyword evidence="2" id="KW-0732">Signal</keyword>
<evidence type="ECO:0000313" key="3">
    <source>
        <dbReference type="EMBL" id="EDP44585.1"/>
    </source>
</evidence>
<evidence type="ECO:0000256" key="1">
    <source>
        <dbReference type="ARBA" id="ARBA00022801"/>
    </source>
</evidence>
<evidence type="ECO:0008006" key="5">
    <source>
        <dbReference type="Google" id="ProtNLM"/>
    </source>
</evidence>
<dbReference type="GeneID" id="5856104"/>
<dbReference type="InParanoid" id="A8PWC2"/>
<dbReference type="OrthoDB" id="5135119at2759"/>
<organism evidence="3 4">
    <name type="scientific">Malassezia globosa (strain ATCC MYA-4612 / CBS 7966)</name>
    <name type="common">Dandruff-associated fungus</name>
    <dbReference type="NCBI Taxonomy" id="425265"/>
    <lineage>
        <taxon>Eukaryota</taxon>
        <taxon>Fungi</taxon>
        <taxon>Dikarya</taxon>
        <taxon>Basidiomycota</taxon>
        <taxon>Ustilaginomycotina</taxon>
        <taxon>Malasseziomycetes</taxon>
        <taxon>Malasseziales</taxon>
        <taxon>Malasseziaceae</taxon>
        <taxon>Malassezia</taxon>
    </lineage>
</organism>
<comment type="caution">
    <text evidence="3">The sequence shown here is derived from an EMBL/GenBank/DDBJ whole genome shotgun (WGS) entry which is preliminary data.</text>
</comment>
<dbReference type="Proteomes" id="UP000008837">
    <property type="component" value="Unassembled WGS sequence"/>
</dbReference>
<evidence type="ECO:0000256" key="2">
    <source>
        <dbReference type="SAM" id="SignalP"/>
    </source>
</evidence>
<dbReference type="PANTHER" id="PTHR31956">
    <property type="entry name" value="NON-SPECIFIC PHOSPHOLIPASE C4-RELATED"/>
    <property type="match status" value="1"/>
</dbReference>
<evidence type="ECO:0000313" key="4">
    <source>
        <dbReference type="Proteomes" id="UP000008837"/>
    </source>
</evidence>
<dbReference type="RefSeq" id="XP_001731799.1">
    <property type="nucleotide sequence ID" value="XM_001731747.1"/>
</dbReference>
<gene>
    <name evidence="3" type="ORF">MGL_1067</name>
</gene>
<dbReference type="STRING" id="425265.A8PWC2"/>
<name>A8PWC2_MALGO</name>
<dbReference type="InterPro" id="IPR017850">
    <property type="entry name" value="Alkaline_phosphatase_core_sf"/>
</dbReference>
<dbReference type="Gene3D" id="3.40.720.10">
    <property type="entry name" value="Alkaline Phosphatase, subunit A"/>
    <property type="match status" value="1"/>
</dbReference>
<dbReference type="EMBL" id="AAYY01000003">
    <property type="protein sequence ID" value="EDP44585.1"/>
    <property type="molecule type" value="Genomic_DNA"/>
</dbReference>
<dbReference type="CDD" id="cd16014">
    <property type="entry name" value="PLC"/>
    <property type="match status" value="1"/>
</dbReference>
<dbReference type="AlphaFoldDB" id="A8PWC2"/>